<organism evidence="2 3">
    <name type="scientific">Crenichthys baileyi</name>
    <name type="common">White River springfish</name>
    <dbReference type="NCBI Taxonomy" id="28760"/>
    <lineage>
        <taxon>Eukaryota</taxon>
        <taxon>Metazoa</taxon>
        <taxon>Chordata</taxon>
        <taxon>Craniata</taxon>
        <taxon>Vertebrata</taxon>
        <taxon>Euteleostomi</taxon>
        <taxon>Actinopterygii</taxon>
        <taxon>Neopterygii</taxon>
        <taxon>Teleostei</taxon>
        <taxon>Neoteleostei</taxon>
        <taxon>Acanthomorphata</taxon>
        <taxon>Ovalentaria</taxon>
        <taxon>Atherinomorphae</taxon>
        <taxon>Cyprinodontiformes</taxon>
        <taxon>Goodeidae</taxon>
        <taxon>Crenichthys</taxon>
    </lineage>
</organism>
<sequence>MSSVPSLSACLILISFWPPGFCCSVLPTSDIFLASDLWTPTSFLPPDCRLLPNPWIHLPESAFPVLTPFLSPDHRPLSSHWAFKPMDSCLCDISVITLHLIKISERVF</sequence>
<evidence type="ECO:0000313" key="3">
    <source>
        <dbReference type="Proteomes" id="UP001311232"/>
    </source>
</evidence>
<name>A0AAV9R5P0_9TELE</name>
<evidence type="ECO:0008006" key="4">
    <source>
        <dbReference type="Google" id="ProtNLM"/>
    </source>
</evidence>
<dbReference type="Proteomes" id="UP001311232">
    <property type="component" value="Unassembled WGS sequence"/>
</dbReference>
<evidence type="ECO:0000313" key="2">
    <source>
        <dbReference type="EMBL" id="KAK5604251.1"/>
    </source>
</evidence>
<comment type="caution">
    <text evidence="2">The sequence shown here is derived from an EMBL/GenBank/DDBJ whole genome shotgun (WGS) entry which is preliminary data.</text>
</comment>
<evidence type="ECO:0000256" key="1">
    <source>
        <dbReference type="SAM" id="SignalP"/>
    </source>
</evidence>
<keyword evidence="1" id="KW-0732">Signal</keyword>
<dbReference type="EMBL" id="JAHHUM010002359">
    <property type="protein sequence ID" value="KAK5604251.1"/>
    <property type="molecule type" value="Genomic_DNA"/>
</dbReference>
<feature type="signal peptide" evidence="1">
    <location>
        <begin position="1"/>
        <end position="22"/>
    </location>
</feature>
<gene>
    <name evidence="2" type="ORF">CRENBAI_020524</name>
</gene>
<keyword evidence="3" id="KW-1185">Reference proteome</keyword>
<reference evidence="2 3" key="1">
    <citation type="submission" date="2021-06" db="EMBL/GenBank/DDBJ databases">
        <authorList>
            <person name="Palmer J.M."/>
        </authorList>
    </citation>
    <scope>NUCLEOTIDE SEQUENCE [LARGE SCALE GENOMIC DNA]</scope>
    <source>
        <strain evidence="2 3">MEX-2019</strain>
        <tissue evidence="2">Muscle</tissue>
    </source>
</reference>
<dbReference type="AlphaFoldDB" id="A0AAV9R5P0"/>
<proteinExistence type="predicted"/>
<accession>A0AAV9R5P0</accession>
<protein>
    <recommendedName>
        <fullName evidence="4">Secreted protein</fullName>
    </recommendedName>
</protein>
<feature type="chain" id="PRO_5043564154" description="Secreted protein" evidence="1">
    <location>
        <begin position="23"/>
        <end position="108"/>
    </location>
</feature>